<reference evidence="4" key="3">
    <citation type="submission" date="2015-06" db="UniProtKB">
        <authorList>
            <consortium name="EnsemblMetazoa"/>
        </authorList>
    </citation>
    <scope>IDENTIFICATION</scope>
</reference>
<evidence type="ECO:0000256" key="1">
    <source>
        <dbReference type="SAM" id="SignalP"/>
    </source>
</evidence>
<evidence type="ECO:0000313" key="4">
    <source>
        <dbReference type="EnsemblMetazoa" id="HelroP167758"/>
    </source>
</evidence>
<dbReference type="CTD" id="20202068"/>
<dbReference type="eggNOG" id="KOG4291">
    <property type="taxonomic scope" value="Eukaryota"/>
</dbReference>
<dbReference type="OrthoDB" id="6236007at2759"/>
<dbReference type="EMBL" id="KB095905">
    <property type="protein sequence ID" value="ESO09933.1"/>
    <property type="molecule type" value="Genomic_DNA"/>
</dbReference>
<dbReference type="EMBL" id="AMQM01002842">
    <property type="status" value="NOT_ANNOTATED_CDS"/>
    <property type="molecule type" value="Genomic_DNA"/>
</dbReference>
<organism evidence="4 5">
    <name type="scientific">Helobdella robusta</name>
    <name type="common">Californian leech</name>
    <dbReference type="NCBI Taxonomy" id="6412"/>
    <lineage>
        <taxon>Eukaryota</taxon>
        <taxon>Metazoa</taxon>
        <taxon>Spiralia</taxon>
        <taxon>Lophotrochozoa</taxon>
        <taxon>Annelida</taxon>
        <taxon>Clitellata</taxon>
        <taxon>Hirudinea</taxon>
        <taxon>Rhynchobdellida</taxon>
        <taxon>Glossiphoniidae</taxon>
        <taxon>Helobdella</taxon>
    </lineage>
</organism>
<feature type="domain" description="NIDO" evidence="2">
    <location>
        <begin position="102"/>
        <end position="234"/>
    </location>
</feature>
<evidence type="ECO:0000313" key="5">
    <source>
        <dbReference type="Proteomes" id="UP000015101"/>
    </source>
</evidence>
<name>T1EZR8_HELRO</name>
<dbReference type="PROSITE" id="PS51220">
    <property type="entry name" value="NIDO"/>
    <property type="match status" value="1"/>
</dbReference>
<dbReference type="STRING" id="6412.T1EZR8"/>
<dbReference type="SMART" id="SM00539">
    <property type="entry name" value="NIDO"/>
    <property type="match status" value="1"/>
</dbReference>
<evidence type="ECO:0000259" key="2">
    <source>
        <dbReference type="PROSITE" id="PS51220"/>
    </source>
</evidence>
<dbReference type="HOGENOM" id="CLU_019305_0_1_1"/>
<keyword evidence="5" id="KW-1185">Reference proteome</keyword>
<evidence type="ECO:0000313" key="3">
    <source>
        <dbReference type="EMBL" id="ESO09933.1"/>
    </source>
</evidence>
<dbReference type="RefSeq" id="XP_009011747.1">
    <property type="nucleotide sequence ID" value="XM_009013499.1"/>
</dbReference>
<reference evidence="5" key="1">
    <citation type="submission" date="2012-12" db="EMBL/GenBank/DDBJ databases">
        <authorList>
            <person name="Hellsten U."/>
            <person name="Grimwood J."/>
            <person name="Chapman J.A."/>
            <person name="Shapiro H."/>
            <person name="Aerts A."/>
            <person name="Otillar R.P."/>
            <person name="Terry A.Y."/>
            <person name="Boore J.L."/>
            <person name="Simakov O."/>
            <person name="Marletaz F."/>
            <person name="Cho S.-J."/>
            <person name="Edsinger-Gonzales E."/>
            <person name="Havlak P."/>
            <person name="Kuo D.-H."/>
            <person name="Larsson T."/>
            <person name="Lv J."/>
            <person name="Arendt D."/>
            <person name="Savage R."/>
            <person name="Osoegawa K."/>
            <person name="de Jong P."/>
            <person name="Lindberg D.R."/>
            <person name="Seaver E.C."/>
            <person name="Weisblat D.A."/>
            <person name="Putnam N.H."/>
            <person name="Grigoriev I.V."/>
            <person name="Rokhsar D.S."/>
        </authorList>
    </citation>
    <scope>NUCLEOTIDE SEQUENCE</scope>
</reference>
<reference evidence="3 5" key="2">
    <citation type="journal article" date="2013" name="Nature">
        <title>Insights into bilaterian evolution from three spiralian genomes.</title>
        <authorList>
            <person name="Simakov O."/>
            <person name="Marletaz F."/>
            <person name="Cho S.J."/>
            <person name="Edsinger-Gonzales E."/>
            <person name="Havlak P."/>
            <person name="Hellsten U."/>
            <person name="Kuo D.H."/>
            <person name="Larsson T."/>
            <person name="Lv J."/>
            <person name="Arendt D."/>
            <person name="Savage R."/>
            <person name="Osoegawa K."/>
            <person name="de Jong P."/>
            <person name="Grimwood J."/>
            <person name="Chapman J.A."/>
            <person name="Shapiro H."/>
            <person name="Aerts A."/>
            <person name="Otillar R.P."/>
            <person name="Terry A.Y."/>
            <person name="Boore J.L."/>
            <person name="Grigoriev I.V."/>
            <person name="Lindberg D.R."/>
            <person name="Seaver E.C."/>
            <person name="Weisblat D.A."/>
            <person name="Putnam N.H."/>
            <person name="Rokhsar D.S."/>
        </authorList>
    </citation>
    <scope>NUCLEOTIDE SEQUENCE</scope>
</reference>
<dbReference type="Pfam" id="PF06119">
    <property type="entry name" value="NIDO"/>
    <property type="match status" value="1"/>
</dbReference>
<protein>
    <recommendedName>
        <fullName evidence="2">NIDO domain-containing protein</fullName>
    </recommendedName>
</protein>
<dbReference type="KEGG" id="hro:HELRODRAFT_167758"/>
<feature type="chain" id="PRO_5010980162" description="NIDO domain-containing protein" evidence="1">
    <location>
        <begin position="27"/>
        <end position="234"/>
    </location>
</feature>
<proteinExistence type="predicted"/>
<sequence length="234" mass="26455">MQFKTAYNVFKIVLVVILVEISVVNCVSEEELFAFGEDVDDNYMASGDETFAEVDLPSIFYYLDDEQESLVVHSNGFVSFAAPIPGFREDLKIPFYHPYIAPFYADVDTTVSGRVYHRKTRDANLLEKATTYIRKAFPYHQFQLEWLFIATWSGVGHYKGASDQVNTFQTVLASGGEKSYVLILYPTAGISWFQMEGRHSGEMVLAQAGLDAGSNNQYYLLPGQGTPDIRYLDR</sequence>
<dbReference type="Proteomes" id="UP000015101">
    <property type="component" value="Unassembled WGS sequence"/>
</dbReference>
<dbReference type="InterPro" id="IPR003886">
    <property type="entry name" value="NIDO_dom"/>
</dbReference>
<dbReference type="EnsemblMetazoa" id="HelroT167758">
    <property type="protein sequence ID" value="HelroP167758"/>
    <property type="gene ID" value="HelroG167758"/>
</dbReference>
<dbReference type="InterPro" id="IPR051495">
    <property type="entry name" value="Epithelial_Barrier/Signaling"/>
</dbReference>
<dbReference type="PANTHER" id="PTHR13802">
    <property type="entry name" value="MUCIN 4-RELATED"/>
    <property type="match status" value="1"/>
</dbReference>
<dbReference type="GO" id="GO:0007160">
    <property type="term" value="P:cell-matrix adhesion"/>
    <property type="evidence" value="ECO:0007669"/>
    <property type="project" value="InterPro"/>
</dbReference>
<keyword evidence="1" id="KW-0732">Signal</keyword>
<accession>T1EZR8</accession>
<gene>
    <name evidence="4" type="primary">20202068</name>
    <name evidence="3" type="ORF">HELRODRAFT_167758</name>
</gene>
<dbReference type="PANTHER" id="PTHR13802:SF65">
    <property type="entry name" value="NIDOGEN"/>
    <property type="match status" value="1"/>
</dbReference>
<dbReference type="InParanoid" id="T1EZR8"/>
<dbReference type="AlphaFoldDB" id="T1EZR8"/>
<dbReference type="GeneID" id="20202068"/>
<feature type="signal peptide" evidence="1">
    <location>
        <begin position="1"/>
        <end position="26"/>
    </location>
</feature>